<dbReference type="EMBL" id="BQNB010019093">
    <property type="protein sequence ID" value="GJT81587.1"/>
    <property type="molecule type" value="Genomic_DNA"/>
</dbReference>
<proteinExistence type="predicted"/>
<evidence type="ECO:0000256" key="1">
    <source>
        <dbReference type="SAM" id="MobiDB-lite"/>
    </source>
</evidence>
<sequence>MVAWKLAIPRDLYSLPQVFVKFPDLILLSLLLGALHFSGKMAPSMAVKSHSTFDLFIPSSYCSPSMLIFFQFSDGTFLPSCLVVNIPLPNTFSSKIHHLEVAQIESSDSELEALNFSYCCFNRSFCVFFVASFPPNRAFIVSKTMIEHQLLVQSRRHSHLCAVDVPVFDGVVTGIENRNSWVPIPVTTPSETGTSTATKMTMPSTTEEKTCKKNDLVFVEGMKATKKTQKALLKQQYENFSASSSESLDSMFNRLQRLVSRLAILGVVTPLEDLNVNFLRSLPSEWDTHVVVWNLLGARYNDKNLAFVNYFRCLVIPQYMPFYPTQSKRVLNLVHDDLRAPRSKGDKENGNQGSSSKAVKIEDVSKKAMCAIDGAGFDWSDMAEEEIQAGSHGILRF</sequence>
<reference evidence="2" key="1">
    <citation type="journal article" date="2022" name="Int. J. Mol. Sci.">
        <title>Draft Genome of Tanacetum Coccineum: Genomic Comparison of Closely Related Tanacetum-Family Plants.</title>
        <authorList>
            <person name="Yamashiro T."/>
            <person name="Shiraishi A."/>
            <person name="Nakayama K."/>
            <person name="Satake H."/>
        </authorList>
    </citation>
    <scope>NUCLEOTIDE SEQUENCE</scope>
</reference>
<gene>
    <name evidence="2" type="ORF">Tco_1055929</name>
</gene>
<reference evidence="2" key="2">
    <citation type="submission" date="2022-01" db="EMBL/GenBank/DDBJ databases">
        <authorList>
            <person name="Yamashiro T."/>
            <person name="Shiraishi A."/>
            <person name="Satake H."/>
            <person name="Nakayama K."/>
        </authorList>
    </citation>
    <scope>NUCLEOTIDE SEQUENCE</scope>
</reference>
<feature type="region of interest" description="Disordered" evidence="1">
    <location>
        <begin position="186"/>
        <end position="206"/>
    </location>
</feature>
<keyword evidence="3" id="KW-1185">Reference proteome</keyword>
<organism evidence="2 3">
    <name type="scientific">Tanacetum coccineum</name>
    <dbReference type="NCBI Taxonomy" id="301880"/>
    <lineage>
        <taxon>Eukaryota</taxon>
        <taxon>Viridiplantae</taxon>
        <taxon>Streptophyta</taxon>
        <taxon>Embryophyta</taxon>
        <taxon>Tracheophyta</taxon>
        <taxon>Spermatophyta</taxon>
        <taxon>Magnoliopsida</taxon>
        <taxon>eudicotyledons</taxon>
        <taxon>Gunneridae</taxon>
        <taxon>Pentapetalae</taxon>
        <taxon>asterids</taxon>
        <taxon>campanulids</taxon>
        <taxon>Asterales</taxon>
        <taxon>Asteraceae</taxon>
        <taxon>Asteroideae</taxon>
        <taxon>Anthemideae</taxon>
        <taxon>Anthemidinae</taxon>
        <taxon>Tanacetum</taxon>
    </lineage>
</organism>
<accession>A0ABQ5H124</accession>
<dbReference type="Pfam" id="PF14223">
    <property type="entry name" value="Retrotran_gag_2"/>
    <property type="match status" value="1"/>
</dbReference>
<evidence type="ECO:0000313" key="2">
    <source>
        <dbReference type="EMBL" id="GJT81587.1"/>
    </source>
</evidence>
<dbReference type="Proteomes" id="UP001151760">
    <property type="component" value="Unassembled WGS sequence"/>
</dbReference>
<comment type="caution">
    <text evidence="2">The sequence shown here is derived from an EMBL/GenBank/DDBJ whole genome shotgun (WGS) entry which is preliminary data.</text>
</comment>
<protein>
    <submittedName>
        <fullName evidence="2">Uncharacterized protein</fullName>
    </submittedName>
</protein>
<evidence type="ECO:0000313" key="3">
    <source>
        <dbReference type="Proteomes" id="UP001151760"/>
    </source>
</evidence>
<name>A0ABQ5H124_9ASTR</name>
<feature type="compositionally biased region" description="Low complexity" evidence="1">
    <location>
        <begin position="187"/>
        <end position="198"/>
    </location>
</feature>